<evidence type="ECO:0000256" key="5">
    <source>
        <dbReference type="ARBA" id="ARBA00022771"/>
    </source>
</evidence>
<dbReference type="GO" id="GO:0140078">
    <property type="term" value="F:class I DNA-(apurinic or apyrimidinic site) endonuclease activity"/>
    <property type="evidence" value="ECO:0007669"/>
    <property type="project" value="UniProtKB-EC"/>
</dbReference>
<evidence type="ECO:0000313" key="17">
    <source>
        <dbReference type="EMBL" id="CAB4550474.1"/>
    </source>
</evidence>
<comment type="similarity">
    <text evidence="1">Belongs to the FPG family.</text>
</comment>
<dbReference type="PROSITE" id="PS51066">
    <property type="entry name" value="ZF_FPG_2"/>
    <property type="match status" value="1"/>
</dbReference>
<dbReference type="SMART" id="SM01232">
    <property type="entry name" value="H2TH"/>
    <property type="match status" value="1"/>
</dbReference>
<organism evidence="17">
    <name type="scientific">freshwater metagenome</name>
    <dbReference type="NCBI Taxonomy" id="449393"/>
    <lineage>
        <taxon>unclassified sequences</taxon>
        <taxon>metagenomes</taxon>
        <taxon>ecological metagenomes</taxon>
    </lineage>
</organism>
<evidence type="ECO:0000256" key="7">
    <source>
        <dbReference type="ARBA" id="ARBA00022833"/>
    </source>
</evidence>
<dbReference type="InterPro" id="IPR015887">
    <property type="entry name" value="DNA_glyclase_Znf_dom_DNA_BS"/>
</dbReference>
<dbReference type="InterPro" id="IPR000214">
    <property type="entry name" value="Znf_DNA_glyclase/AP_lyase"/>
</dbReference>
<keyword evidence="7" id="KW-0862">Zinc</keyword>
<dbReference type="CDD" id="cd08971">
    <property type="entry name" value="AcNei2_N"/>
    <property type="match status" value="1"/>
</dbReference>
<feature type="region of interest" description="Disordered" evidence="14">
    <location>
        <begin position="271"/>
        <end position="298"/>
    </location>
</feature>
<proteinExistence type="inferred from homology"/>
<evidence type="ECO:0000256" key="10">
    <source>
        <dbReference type="ARBA" id="ARBA00023239"/>
    </source>
</evidence>
<keyword evidence="8" id="KW-0238">DNA-binding</keyword>
<evidence type="ECO:0000256" key="4">
    <source>
        <dbReference type="ARBA" id="ARBA00022763"/>
    </source>
</evidence>
<keyword evidence="6" id="KW-0378">Hydrolase</keyword>
<dbReference type="PANTHER" id="PTHR42697">
    <property type="entry name" value="ENDONUCLEASE 8"/>
    <property type="match status" value="1"/>
</dbReference>
<keyword evidence="9" id="KW-0234">DNA repair</keyword>
<evidence type="ECO:0000256" key="2">
    <source>
        <dbReference type="ARBA" id="ARBA00012720"/>
    </source>
</evidence>
<dbReference type="InterPro" id="IPR010979">
    <property type="entry name" value="Ribosomal_uS13-like_H2TH"/>
</dbReference>
<sequence length="298" mass="32945">MPEGDTIYRAAAALRTALVGKTVSRFEATRLTGPAPRPGAAVERVDSHGKHLEIVFDDGIVLHTHMRMTGSWHVYRPGQKWRKRRHLARVIIETDEWVAVAFSAPIVETYREFDRTRHPRAGGLGPDLCQPEADLHECAARLFHYDNPDATIAEALLDQRVMSGVGNVFRCEVLWACGIHPWAKVSMVPQSTCLDLVLTSAHQLRANLHSPVRVTAPDVPGGLAVYGRNGQKCVRCGDVIRLTKIGEMARLLYWCPGCQVGCEPYPEKDNSDPIARAMDPHPAGSQFVSDVLRSRSAS</sequence>
<dbReference type="EC" id="4.2.99.18" evidence="2"/>
<dbReference type="PROSITE" id="PS01242">
    <property type="entry name" value="ZF_FPG_1"/>
    <property type="match status" value="1"/>
</dbReference>
<evidence type="ECO:0000259" key="16">
    <source>
        <dbReference type="PROSITE" id="PS51068"/>
    </source>
</evidence>
<evidence type="ECO:0000256" key="11">
    <source>
        <dbReference type="ARBA" id="ARBA00023268"/>
    </source>
</evidence>
<dbReference type="AlphaFoldDB" id="A0A6J6CGV7"/>
<dbReference type="SUPFAM" id="SSF81624">
    <property type="entry name" value="N-terminal domain of MutM-like DNA repair proteins"/>
    <property type="match status" value="1"/>
</dbReference>
<comment type="catalytic activity">
    <reaction evidence="13">
        <text>2'-deoxyribonucleotide-(2'-deoxyribose 5'-phosphate)-2'-deoxyribonucleotide-DNA = a 3'-end 2'-deoxyribonucleotide-(2,3-dehydro-2,3-deoxyribose 5'-phosphate)-DNA + a 5'-end 5'-phospho-2'-deoxyribonucleoside-DNA + H(+)</text>
        <dbReference type="Rhea" id="RHEA:66592"/>
        <dbReference type="Rhea" id="RHEA-COMP:13180"/>
        <dbReference type="Rhea" id="RHEA-COMP:16897"/>
        <dbReference type="Rhea" id="RHEA-COMP:17067"/>
        <dbReference type="ChEBI" id="CHEBI:15378"/>
        <dbReference type="ChEBI" id="CHEBI:136412"/>
        <dbReference type="ChEBI" id="CHEBI:157695"/>
        <dbReference type="ChEBI" id="CHEBI:167181"/>
        <dbReference type="EC" id="4.2.99.18"/>
    </reaction>
</comment>
<dbReference type="InterPro" id="IPR044090">
    <property type="entry name" value="Nei2_N"/>
</dbReference>
<dbReference type="Pfam" id="PF06831">
    <property type="entry name" value="H2TH"/>
    <property type="match status" value="1"/>
</dbReference>
<keyword evidence="4" id="KW-0227">DNA damage</keyword>
<dbReference type="Gene3D" id="3.20.190.10">
    <property type="entry name" value="MutM-like, N-terminal"/>
    <property type="match status" value="1"/>
</dbReference>
<dbReference type="GO" id="GO:0006284">
    <property type="term" value="P:base-excision repair"/>
    <property type="evidence" value="ECO:0007669"/>
    <property type="project" value="InterPro"/>
</dbReference>
<dbReference type="Pfam" id="PF01149">
    <property type="entry name" value="Fapy_DNA_glyco"/>
    <property type="match status" value="1"/>
</dbReference>
<keyword evidence="5" id="KW-0863">Zinc-finger</keyword>
<keyword evidence="12" id="KW-0326">Glycosidase</keyword>
<reference evidence="17" key="1">
    <citation type="submission" date="2020-05" db="EMBL/GenBank/DDBJ databases">
        <authorList>
            <person name="Chiriac C."/>
            <person name="Salcher M."/>
            <person name="Ghai R."/>
            <person name="Kavagutti S V."/>
        </authorList>
    </citation>
    <scope>NUCLEOTIDE SEQUENCE</scope>
</reference>
<evidence type="ECO:0000256" key="14">
    <source>
        <dbReference type="SAM" id="MobiDB-lite"/>
    </source>
</evidence>
<dbReference type="GO" id="GO:0008270">
    <property type="term" value="F:zinc ion binding"/>
    <property type="evidence" value="ECO:0007669"/>
    <property type="project" value="UniProtKB-KW"/>
</dbReference>
<evidence type="ECO:0000259" key="15">
    <source>
        <dbReference type="PROSITE" id="PS51066"/>
    </source>
</evidence>
<accession>A0A6J6CGV7</accession>
<protein>
    <recommendedName>
        <fullName evidence="2">DNA-(apurinic or apyrimidinic site) lyase</fullName>
        <ecNumber evidence="2">4.2.99.18</ecNumber>
    </recommendedName>
</protein>
<evidence type="ECO:0000256" key="9">
    <source>
        <dbReference type="ARBA" id="ARBA00023204"/>
    </source>
</evidence>
<dbReference type="PROSITE" id="PS51068">
    <property type="entry name" value="FPG_CAT"/>
    <property type="match status" value="1"/>
</dbReference>
<evidence type="ECO:0000256" key="6">
    <source>
        <dbReference type="ARBA" id="ARBA00022801"/>
    </source>
</evidence>
<feature type="domain" description="Formamidopyrimidine-DNA glycosylase catalytic" evidence="16">
    <location>
        <begin position="2"/>
        <end position="88"/>
    </location>
</feature>
<keyword evidence="3" id="KW-0479">Metal-binding</keyword>
<dbReference type="GO" id="GO:0000703">
    <property type="term" value="F:oxidized pyrimidine nucleobase lesion DNA N-glycosylase activity"/>
    <property type="evidence" value="ECO:0007669"/>
    <property type="project" value="TreeGrafter"/>
</dbReference>
<evidence type="ECO:0000256" key="1">
    <source>
        <dbReference type="ARBA" id="ARBA00009409"/>
    </source>
</evidence>
<feature type="domain" description="FPG-type" evidence="15">
    <location>
        <begin position="224"/>
        <end position="260"/>
    </location>
</feature>
<gene>
    <name evidence="17" type="ORF">UFOPK1572_00130</name>
</gene>
<keyword evidence="10" id="KW-0456">Lyase</keyword>
<keyword evidence="11" id="KW-0511">Multifunctional enzyme</keyword>
<dbReference type="InterPro" id="IPR035937">
    <property type="entry name" value="FPG_N"/>
</dbReference>
<dbReference type="InterPro" id="IPR015886">
    <property type="entry name" value="H2TH_FPG"/>
</dbReference>
<evidence type="ECO:0000256" key="12">
    <source>
        <dbReference type="ARBA" id="ARBA00023295"/>
    </source>
</evidence>
<dbReference type="PANTHER" id="PTHR42697:SF1">
    <property type="entry name" value="ENDONUCLEASE 8"/>
    <property type="match status" value="1"/>
</dbReference>
<dbReference type="SUPFAM" id="SSF57716">
    <property type="entry name" value="Glucocorticoid receptor-like (DNA-binding domain)"/>
    <property type="match status" value="1"/>
</dbReference>
<dbReference type="EMBL" id="CAEZTC010000008">
    <property type="protein sequence ID" value="CAB4550474.1"/>
    <property type="molecule type" value="Genomic_DNA"/>
</dbReference>
<evidence type="ECO:0000256" key="3">
    <source>
        <dbReference type="ARBA" id="ARBA00022723"/>
    </source>
</evidence>
<dbReference type="SUPFAM" id="SSF46946">
    <property type="entry name" value="S13-like H2TH domain"/>
    <property type="match status" value="1"/>
</dbReference>
<dbReference type="Gene3D" id="1.10.8.50">
    <property type="match status" value="1"/>
</dbReference>
<name>A0A6J6CGV7_9ZZZZ</name>
<evidence type="ECO:0000256" key="13">
    <source>
        <dbReference type="ARBA" id="ARBA00044632"/>
    </source>
</evidence>
<evidence type="ECO:0000256" key="8">
    <source>
        <dbReference type="ARBA" id="ARBA00023125"/>
    </source>
</evidence>
<dbReference type="GO" id="GO:0003684">
    <property type="term" value="F:damaged DNA binding"/>
    <property type="evidence" value="ECO:0007669"/>
    <property type="project" value="InterPro"/>
</dbReference>
<dbReference type="SMART" id="SM00898">
    <property type="entry name" value="Fapy_DNA_glyco"/>
    <property type="match status" value="1"/>
</dbReference>
<dbReference type="InterPro" id="IPR012319">
    <property type="entry name" value="FPG_cat"/>
</dbReference>